<feature type="domain" description="THAP-type" evidence="8">
    <location>
        <begin position="7"/>
        <end position="87"/>
    </location>
</feature>
<dbReference type="Pfam" id="PF05485">
    <property type="entry name" value="THAP"/>
    <property type="match status" value="1"/>
</dbReference>
<dbReference type="GO" id="GO:0003677">
    <property type="term" value="F:DNA binding"/>
    <property type="evidence" value="ECO:0007669"/>
    <property type="project" value="UniProtKB-UniRule"/>
</dbReference>
<proteinExistence type="predicted"/>
<keyword evidence="6" id="KW-0175">Coiled coil</keyword>
<name>A0A9P0MXZ3_NEZVI</name>
<dbReference type="AlphaFoldDB" id="A0A9P0MXZ3"/>
<feature type="coiled-coil region" evidence="6">
    <location>
        <begin position="783"/>
        <end position="810"/>
    </location>
</feature>
<feature type="compositionally biased region" description="Polar residues" evidence="7">
    <location>
        <begin position="205"/>
        <end position="214"/>
    </location>
</feature>
<gene>
    <name evidence="9" type="ORF">NEZAVI_LOCUS15892</name>
</gene>
<feature type="compositionally biased region" description="Basic and acidic residues" evidence="7">
    <location>
        <begin position="216"/>
        <end position="225"/>
    </location>
</feature>
<evidence type="ECO:0000256" key="7">
    <source>
        <dbReference type="SAM" id="MobiDB-lite"/>
    </source>
</evidence>
<dbReference type="PROSITE" id="PS50950">
    <property type="entry name" value="ZF_THAP"/>
    <property type="match status" value="1"/>
</dbReference>
<dbReference type="SUPFAM" id="SSF57716">
    <property type="entry name" value="Glucocorticoid receptor-like (DNA-binding domain)"/>
    <property type="match status" value="1"/>
</dbReference>
<dbReference type="EMBL" id="OV725083">
    <property type="protein sequence ID" value="CAH1408341.1"/>
    <property type="molecule type" value="Genomic_DNA"/>
</dbReference>
<protein>
    <recommendedName>
        <fullName evidence="8">THAP-type domain-containing protein</fullName>
    </recommendedName>
</protein>
<keyword evidence="3" id="KW-0862">Zinc</keyword>
<evidence type="ECO:0000256" key="2">
    <source>
        <dbReference type="ARBA" id="ARBA00022771"/>
    </source>
</evidence>
<evidence type="ECO:0000313" key="10">
    <source>
        <dbReference type="Proteomes" id="UP001152798"/>
    </source>
</evidence>
<keyword evidence="10" id="KW-1185">Reference proteome</keyword>
<sequence length="932" mass="106074">MIQSNPMYKYVACCICQSKTTRAHRLPALSTNEEKLLRYAKWVNFAAIENVYNKRKYYWICEIHFEDSAFCNHLKLKILRTAVPTLNPPIYEGPSTKDGLPPGPVEPKDETLLKIFQEVVDKQCRTEPVGQKRRFYNFVSTSPDEIGSANISKEKENHLRTNIQSNQQTRVFLERNPKQTSVHNVKDAVKLTFVKDAASSPNITFKTPAKTASSPEKPDCFEKDNGGSTSSSLSQRTRPLILKKLPTCSKTRSSIIQSSSFDVSDLLKTLSDTDSSVHFLSDSEDIPSNTESLPKQMKIVEKISAIDNKTLAVDDDPRENLNSAKKSDDVIVIADDHLYTQDLNMSSINENICKITNSVSSEVDVTSNENGEQFDILSTAINNSDILFSEIPCMDDEVILVEKETNNKQNQPLKYVKKQPVSKKKYYDPVLIDSVLNKMKLKKSGPVCVVTLEKKPDRLFKGFSKSKLVTLYKQQINKNRKNKKANQGINKGSNDMTKKVRKRRRCTCSIHCHRRLNSSKVSSPVINVNSGVGVKFEGTAVNPNIVNIDPDLADEDLFNVENVFNVSTILTNVHDKSQIEQLCQMLIDSIFRLKSLNIEGTMGKLQVYFAQVPESGANRTSSDDLTPNCTITENNLITNNSSQNIEMNNVVESNTLNSQEVILNNFQEKDCSHIPSFINLTNEKDIPLYNITSVTTESETTYQSVNDVVNVSNPQTKPKNVKVRLSTFHDHSYVKQESNYIFEKPEYLVKLVNIETYRCPRKIAKPPQTGIPKKEVERHKKVCLKLNNRIMHLRELIKKKNKNMKSLHRKIKYLGGIVCQEKGIKRVKYPKAPENLQDKRIDSLNTISEEQLQMNRRDEAKILMDMNIDQLRMDNVVTINSFDSTSFFQESTQVVKPKKVHATKTKKNTSMESFDVLYEHLIEELCCNEMQY</sequence>
<reference evidence="9" key="1">
    <citation type="submission" date="2022-01" db="EMBL/GenBank/DDBJ databases">
        <authorList>
            <person name="King R."/>
        </authorList>
    </citation>
    <scope>NUCLEOTIDE SEQUENCE</scope>
</reference>
<feature type="compositionally biased region" description="Polar residues" evidence="7">
    <location>
        <begin position="226"/>
        <end position="235"/>
    </location>
</feature>
<evidence type="ECO:0000256" key="5">
    <source>
        <dbReference type="PROSITE-ProRule" id="PRU00309"/>
    </source>
</evidence>
<dbReference type="Proteomes" id="UP001152798">
    <property type="component" value="Chromosome 7"/>
</dbReference>
<evidence type="ECO:0000256" key="1">
    <source>
        <dbReference type="ARBA" id="ARBA00022723"/>
    </source>
</evidence>
<evidence type="ECO:0000259" key="8">
    <source>
        <dbReference type="PROSITE" id="PS50950"/>
    </source>
</evidence>
<feature type="region of interest" description="Disordered" evidence="7">
    <location>
        <begin position="205"/>
        <end position="235"/>
    </location>
</feature>
<feature type="region of interest" description="Disordered" evidence="7">
    <location>
        <begin position="480"/>
        <end position="500"/>
    </location>
</feature>
<dbReference type="GO" id="GO:0008270">
    <property type="term" value="F:zinc ion binding"/>
    <property type="evidence" value="ECO:0007669"/>
    <property type="project" value="UniProtKB-KW"/>
</dbReference>
<evidence type="ECO:0000256" key="6">
    <source>
        <dbReference type="SAM" id="Coils"/>
    </source>
</evidence>
<evidence type="ECO:0000256" key="3">
    <source>
        <dbReference type="ARBA" id="ARBA00022833"/>
    </source>
</evidence>
<accession>A0A9P0MXZ3</accession>
<dbReference type="OrthoDB" id="6622217at2759"/>
<evidence type="ECO:0000256" key="4">
    <source>
        <dbReference type="ARBA" id="ARBA00023125"/>
    </source>
</evidence>
<evidence type="ECO:0000313" key="9">
    <source>
        <dbReference type="EMBL" id="CAH1408341.1"/>
    </source>
</evidence>
<keyword evidence="2 5" id="KW-0863">Zinc-finger</keyword>
<keyword evidence="4 5" id="KW-0238">DNA-binding</keyword>
<keyword evidence="1" id="KW-0479">Metal-binding</keyword>
<dbReference type="InterPro" id="IPR006612">
    <property type="entry name" value="THAP_Znf"/>
</dbReference>
<organism evidence="9 10">
    <name type="scientific">Nezara viridula</name>
    <name type="common">Southern green stink bug</name>
    <name type="synonym">Cimex viridulus</name>
    <dbReference type="NCBI Taxonomy" id="85310"/>
    <lineage>
        <taxon>Eukaryota</taxon>
        <taxon>Metazoa</taxon>
        <taxon>Ecdysozoa</taxon>
        <taxon>Arthropoda</taxon>
        <taxon>Hexapoda</taxon>
        <taxon>Insecta</taxon>
        <taxon>Pterygota</taxon>
        <taxon>Neoptera</taxon>
        <taxon>Paraneoptera</taxon>
        <taxon>Hemiptera</taxon>
        <taxon>Heteroptera</taxon>
        <taxon>Panheteroptera</taxon>
        <taxon>Pentatomomorpha</taxon>
        <taxon>Pentatomoidea</taxon>
        <taxon>Pentatomidae</taxon>
        <taxon>Pentatominae</taxon>
        <taxon>Nezara</taxon>
    </lineage>
</organism>
<dbReference type="SMART" id="SM00980">
    <property type="entry name" value="THAP"/>
    <property type="match status" value="1"/>
</dbReference>